<dbReference type="SMART" id="SM00015">
    <property type="entry name" value="IQ"/>
    <property type="match status" value="2"/>
</dbReference>
<dbReference type="Pfam" id="PF00612">
    <property type="entry name" value="IQ"/>
    <property type="match status" value="2"/>
</dbReference>
<feature type="compositionally biased region" description="Pro residues" evidence="2">
    <location>
        <begin position="771"/>
        <end position="783"/>
    </location>
</feature>
<proteinExistence type="predicted"/>
<evidence type="ECO:0008006" key="5">
    <source>
        <dbReference type="Google" id="ProtNLM"/>
    </source>
</evidence>
<feature type="compositionally biased region" description="Basic and acidic residues" evidence="2">
    <location>
        <begin position="193"/>
        <end position="212"/>
    </location>
</feature>
<feature type="region of interest" description="Disordered" evidence="2">
    <location>
        <begin position="1066"/>
        <end position="1134"/>
    </location>
</feature>
<dbReference type="Gene3D" id="1.20.5.190">
    <property type="match status" value="1"/>
</dbReference>
<feature type="compositionally biased region" description="Basic and acidic residues" evidence="2">
    <location>
        <begin position="409"/>
        <end position="449"/>
    </location>
</feature>
<dbReference type="InterPro" id="IPR000048">
    <property type="entry name" value="IQ_motif_EF-hand-BS"/>
</dbReference>
<keyword evidence="1" id="KW-0677">Repeat</keyword>
<feature type="region of interest" description="Disordered" evidence="2">
    <location>
        <begin position="924"/>
        <end position="972"/>
    </location>
</feature>
<reference evidence="3" key="1">
    <citation type="submission" date="2023-06" db="EMBL/GenBank/DDBJ databases">
        <title>Reference genome for the Northern bat (Eptesicus nilssonii), a most northern bat species.</title>
        <authorList>
            <person name="Laine V.N."/>
            <person name="Pulliainen A.T."/>
            <person name="Lilley T.M."/>
        </authorList>
    </citation>
    <scope>NUCLEOTIDE SEQUENCE</scope>
    <source>
        <strain evidence="3">BLF_Eptnil</strain>
        <tissue evidence="3">Kidney</tissue>
    </source>
</reference>
<dbReference type="SUPFAM" id="SSF52540">
    <property type="entry name" value="P-loop containing nucleoside triphosphate hydrolases"/>
    <property type="match status" value="1"/>
</dbReference>
<evidence type="ECO:0000256" key="2">
    <source>
        <dbReference type="SAM" id="MobiDB-lite"/>
    </source>
</evidence>
<feature type="region of interest" description="Disordered" evidence="2">
    <location>
        <begin position="187"/>
        <end position="214"/>
    </location>
</feature>
<evidence type="ECO:0000313" key="4">
    <source>
        <dbReference type="Proteomes" id="UP001177744"/>
    </source>
</evidence>
<feature type="compositionally biased region" description="Gly residues" evidence="2">
    <location>
        <begin position="937"/>
        <end position="946"/>
    </location>
</feature>
<feature type="region of interest" description="Disordered" evidence="2">
    <location>
        <begin position="31"/>
        <end position="147"/>
    </location>
</feature>
<dbReference type="InterPro" id="IPR052318">
    <property type="entry name" value="CellDiv_DevSignal_Domain"/>
</dbReference>
<dbReference type="InterPro" id="IPR027417">
    <property type="entry name" value="P-loop_NTPase"/>
</dbReference>
<dbReference type="Proteomes" id="UP001177744">
    <property type="component" value="Unassembled WGS sequence"/>
</dbReference>
<accession>A0AA40LU11</accession>
<organism evidence="3 4">
    <name type="scientific">Cnephaeus nilssonii</name>
    <name type="common">Northern bat</name>
    <name type="synonym">Eptesicus nilssonii</name>
    <dbReference type="NCBI Taxonomy" id="3371016"/>
    <lineage>
        <taxon>Eukaryota</taxon>
        <taxon>Metazoa</taxon>
        <taxon>Chordata</taxon>
        <taxon>Craniata</taxon>
        <taxon>Vertebrata</taxon>
        <taxon>Euteleostomi</taxon>
        <taxon>Mammalia</taxon>
        <taxon>Eutheria</taxon>
        <taxon>Laurasiatheria</taxon>
        <taxon>Chiroptera</taxon>
        <taxon>Yangochiroptera</taxon>
        <taxon>Vespertilionidae</taxon>
        <taxon>Cnephaeus</taxon>
    </lineage>
</organism>
<feature type="region of interest" description="Disordered" evidence="2">
    <location>
        <begin position="599"/>
        <end position="642"/>
    </location>
</feature>
<dbReference type="CDD" id="cd23767">
    <property type="entry name" value="IQCD"/>
    <property type="match status" value="1"/>
</dbReference>
<feature type="region of interest" description="Disordered" evidence="2">
    <location>
        <begin position="1260"/>
        <end position="1332"/>
    </location>
</feature>
<gene>
    <name evidence="3" type="ORF">QTO34_016399</name>
</gene>
<dbReference type="PANTHER" id="PTHR22590:SF3">
    <property type="entry name" value="IQ DOMAIN-CONTAINING PROTEIN E"/>
    <property type="match status" value="1"/>
</dbReference>
<name>A0AA40LU11_CNENI</name>
<feature type="region of interest" description="Disordered" evidence="2">
    <location>
        <begin position="334"/>
        <end position="357"/>
    </location>
</feature>
<feature type="compositionally biased region" description="Gly residues" evidence="2">
    <location>
        <begin position="1074"/>
        <end position="1085"/>
    </location>
</feature>
<feature type="region of interest" description="Disordered" evidence="2">
    <location>
        <begin position="656"/>
        <end position="791"/>
    </location>
</feature>
<comment type="caution">
    <text evidence="3">The sequence shown here is derived from an EMBL/GenBank/DDBJ whole genome shotgun (WGS) entry which is preliminary data.</text>
</comment>
<feature type="compositionally biased region" description="Low complexity" evidence="2">
    <location>
        <begin position="924"/>
        <end position="936"/>
    </location>
</feature>
<protein>
    <recommendedName>
        <fullName evidence="5">IQ motif containing E</fullName>
    </recommendedName>
</protein>
<feature type="region of interest" description="Disordered" evidence="2">
    <location>
        <begin position="377"/>
        <end position="449"/>
    </location>
</feature>
<evidence type="ECO:0000313" key="3">
    <source>
        <dbReference type="EMBL" id="KAK1343619.1"/>
    </source>
</evidence>
<evidence type="ECO:0000256" key="1">
    <source>
        <dbReference type="ARBA" id="ARBA00022737"/>
    </source>
</evidence>
<feature type="compositionally biased region" description="Gly residues" evidence="2">
    <location>
        <begin position="1261"/>
        <end position="1296"/>
    </location>
</feature>
<dbReference type="EMBL" id="JAULJE010000005">
    <property type="protein sequence ID" value="KAK1343619.1"/>
    <property type="molecule type" value="Genomic_DNA"/>
</dbReference>
<sequence>MGVEHVPERGVFTLEAESAVLWPHSWALRALSGPRSSRPADQHQQAPCTVFQRLRGNAWPAGAARGASEPDRRARSATAMSLGTGDPASETGDDSLSAVTFDSDCETKTKRKSAHKPPPTSPKSPYYCKPRTAAGRPLRTAASMPLGSRTALTPQRLWLGSAKQGHAPGTPVYREKEDMYDEIMDLKKKRRGPAADEAPRLEEESSRKDRQIEQLLDPSRGPDFVWTLGEKRPDAGWVINGLKQRVLRLEQQCKDKDSTISKLQTDMKTTSLEEMRIVMETYYEEIHRLQTLLASSETPGRKPVVERKAGLRRQRKLSGALLSLSRSVQELTEENQSLKEDLDRVLSSSPTVARTKGCAEWSKPRLLRRIAELEKKISSMESPKPQASDGVWSDPLARSASSTWGHRQPRPEPQEDSERPQDGERQEDSERLRGALRSLKGERKALQAQLQERDLEVRQLLQAKADLEKELEEVRQGEEARRAQEAALREEVRALTRRCQDLEAAKEEEADDPTEGTPEAPEEHRPASSPPQQDPEPGTSEDSPSQPCACSEQRRHAAARTLQARWKVYRRQKREAALDQAATVLQAAFRGHLARARLLTSPACGPGPPSAPGLTSQSPPSPRPPSPVVQAEGDPRQEAAVTLIQSVFRAHLARVRPSPGALPAASARTPAPATLSTPSPPAPAAAPAGQEDGEGAVGTPWRAQPRSPALVSGRPRAAAAVGAGKEVPSAQHPFPAGAESPPSSAHWEDGDSDDSDEVVMAPALPAKRSAPLPPALGAPPTGPLCPQRASLGGETAGGRALSLRVTFLGQEQDLLSLGTAGFCVAGLWEARAPSPPCGAGGRGAQRRRTDGPGAALAGNEACGTVCGRRADLPPPRRLLGARLRRLLPEPRFTRRAVAGAGPEPVARKAPAGAAWFRGALRPKPASVSVPPAAPGDGPAGAEGRAGSGASRPVHPAPRPGHGQSWEGQGEPADLCPGRVDVCTPCALASAYTASTLPQHRPHLPDFMGDDMAVQCAACLWPWPLRPCGCSLEMARPLPGTRAGLGPRAHLHLLPDWPPLPAPRWAPALRPTAGRGQGLREPGGGTSEVARRRLPGRLARAQEQGRGLSERQRPRAWCRGRGGSGISPQPLGITSPCQRAHLSQTLSRQRPHTIGLRSCGGHLPTARVRGPPLRLQGHPLGARLAVCPTDYGLGRRALAGSGPTRAGRGGAAGFVRSVVPGGCVAGTAWVSLCWPGLVRVGRRRGVAPMAGAAVPGPSLRRGGVGEAGARPGLGGGLSPRGALGPGGLGAGRAGGSGSEDLRADTNLLAHLRPPRPRAADHPPVLKAQVPSGM</sequence>
<keyword evidence="4" id="KW-1185">Reference proteome</keyword>
<dbReference type="PROSITE" id="PS50096">
    <property type="entry name" value="IQ"/>
    <property type="match status" value="2"/>
</dbReference>
<feature type="compositionally biased region" description="Low complexity" evidence="2">
    <location>
        <begin position="661"/>
        <end position="677"/>
    </location>
</feature>
<feature type="region of interest" description="Disordered" evidence="2">
    <location>
        <begin position="499"/>
        <end position="557"/>
    </location>
</feature>
<dbReference type="PANTHER" id="PTHR22590">
    <property type="entry name" value="MYOSIN MOTOR DOMAIN-CONTAINING PROTEIN"/>
    <property type="match status" value="1"/>
</dbReference>
<feature type="region of interest" description="Disordered" evidence="2">
    <location>
        <begin position="835"/>
        <end position="855"/>
    </location>
</feature>